<dbReference type="PANTHER" id="PTHR43228">
    <property type="entry name" value="TWO-COMPONENT RESPONSE REGULATOR"/>
    <property type="match status" value="1"/>
</dbReference>
<dbReference type="CDD" id="cd00156">
    <property type="entry name" value="REC"/>
    <property type="match status" value="1"/>
</dbReference>
<keyword evidence="4" id="KW-1185">Reference proteome</keyword>
<dbReference type="PROSITE" id="PS50110">
    <property type="entry name" value="RESPONSE_REGULATORY"/>
    <property type="match status" value="1"/>
</dbReference>
<feature type="domain" description="Response regulatory" evidence="2">
    <location>
        <begin position="99"/>
        <end position="214"/>
    </location>
</feature>
<dbReference type="SMART" id="SM00448">
    <property type="entry name" value="REC"/>
    <property type="match status" value="1"/>
</dbReference>
<evidence type="ECO:0000256" key="1">
    <source>
        <dbReference type="PROSITE-ProRule" id="PRU00169"/>
    </source>
</evidence>
<dbReference type="EMBL" id="CP121472">
    <property type="protein sequence ID" value="WPL16598.1"/>
    <property type="molecule type" value="Genomic_DNA"/>
</dbReference>
<keyword evidence="1" id="KW-0597">Phosphoprotein</keyword>
<feature type="modified residue" description="4-aspartylphosphate" evidence="1">
    <location>
        <position position="149"/>
    </location>
</feature>
<organism evidence="3 4">
    <name type="scientific">Thiorhodovibrio winogradskyi</name>
    <dbReference type="NCBI Taxonomy" id="77007"/>
    <lineage>
        <taxon>Bacteria</taxon>
        <taxon>Pseudomonadati</taxon>
        <taxon>Pseudomonadota</taxon>
        <taxon>Gammaproteobacteria</taxon>
        <taxon>Chromatiales</taxon>
        <taxon>Chromatiaceae</taxon>
        <taxon>Thiorhodovibrio</taxon>
    </lineage>
</organism>
<name>A0ABZ0S6H5_9GAMM</name>
<sequence length="218" mass="23754">MKFAVKPAQPQDIVRGRALPYHLYLADRTPLAFRGQIINEPDRIDILHRCGWRQIGGDERLPTAGISGLEAKPPVHPASQDAIGMQMAPRELAPLCDAEILVADDMPPTQKAIVRLLYRFGVGAVLLASSGGQAITQFFQHRPHLVLLDVDMPGRDGLGALRQIKEWSPSTFVALVTGVATRDNLKEAKALGVDDFLVKPISGAGLKKILDLYCLGIH</sequence>
<dbReference type="Proteomes" id="UP001432180">
    <property type="component" value="Chromosome"/>
</dbReference>
<protein>
    <submittedName>
        <fullName evidence="3">Chemotaxis protein CheY</fullName>
    </submittedName>
</protein>
<dbReference type="Gene3D" id="3.40.50.2300">
    <property type="match status" value="1"/>
</dbReference>
<dbReference type="SUPFAM" id="SSF52172">
    <property type="entry name" value="CheY-like"/>
    <property type="match status" value="1"/>
</dbReference>
<accession>A0ABZ0S6H5</accession>
<evidence type="ECO:0000313" key="3">
    <source>
        <dbReference type="EMBL" id="WPL16598.1"/>
    </source>
</evidence>
<dbReference type="PANTHER" id="PTHR43228:SF1">
    <property type="entry name" value="TWO-COMPONENT RESPONSE REGULATOR ARR22"/>
    <property type="match status" value="1"/>
</dbReference>
<dbReference type="InterPro" id="IPR011006">
    <property type="entry name" value="CheY-like_superfamily"/>
</dbReference>
<dbReference type="InterPro" id="IPR052048">
    <property type="entry name" value="ST_Response_Regulator"/>
</dbReference>
<reference evidence="3 4" key="1">
    <citation type="journal article" date="2023" name="Microorganisms">
        <title>Thiorhodovibrio frisius and Trv. litoralis spp. nov., Two Novel Members from a Clade of Fastidious Purple Sulfur Bacteria That Exhibit Unique Red-Shifted Light-Harvesting Capabilities.</title>
        <authorList>
            <person name="Methner A."/>
            <person name="Kuzyk S.B."/>
            <person name="Petersen J."/>
            <person name="Bauer S."/>
            <person name="Brinkmann H."/>
            <person name="Sichau K."/>
            <person name="Wanner G."/>
            <person name="Wolf J."/>
            <person name="Neumann-Schaal M."/>
            <person name="Henke P."/>
            <person name="Tank M."/>
            <person name="Sproer C."/>
            <person name="Bunk B."/>
            <person name="Overmann J."/>
        </authorList>
    </citation>
    <scope>NUCLEOTIDE SEQUENCE [LARGE SCALE GENOMIC DNA]</scope>
    <source>
        <strain evidence="3 4">DSM 6702</strain>
    </source>
</reference>
<evidence type="ECO:0000259" key="2">
    <source>
        <dbReference type="PROSITE" id="PS50110"/>
    </source>
</evidence>
<gene>
    <name evidence="3" type="primary">cheY_6</name>
    <name evidence="3" type="ORF">Thiowin_01565</name>
</gene>
<dbReference type="InterPro" id="IPR001789">
    <property type="entry name" value="Sig_transdc_resp-reg_receiver"/>
</dbReference>
<proteinExistence type="predicted"/>
<evidence type="ECO:0000313" key="4">
    <source>
        <dbReference type="Proteomes" id="UP001432180"/>
    </source>
</evidence>
<dbReference type="Pfam" id="PF00072">
    <property type="entry name" value="Response_reg"/>
    <property type="match status" value="1"/>
</dbReference>